<dbReference type="Pfam" id="PF13565">
    <property type="entry name" value="HTH_32"/>
    <property type="match status" value="1"/>
</dbReference>
<evidence type="ECO:0000259" key="1">
    <source>
        <dbReference type="PROSITE" id="PS50994"/>
    </source>
</evidence>
<dbReference type="SUPFAM" id="SSF46689">
    <property type="entry name" value="Homeodomain-like"/>
    <property type="match status" value="1"/>
</dbReference>
<organism evidence="2 3">
    <name type="scientific">Aurantiacibacter zhengii</name>
    <dbReference type="NCBI Taxonomy" id="2307003"/>
    <lineage>
        <taxon>Bacteria</taxon>
        <taxon>Pseudomonadati</taxon>
        <taxon>Pseudomonadota</taxon>
        <taxon>Alphaproteobacteria</taxon>
        <taxon>Sphingomonadales</taxon>
        <taxon>Erythrobacteraceae</taxon>
        <taxon>Aurantiacibacter</taxon>
    </lineage>
</organism>
<dbReference type="Pfam" id="PF13683">
    <property type="entry name" value="rve_3"/>
    <property type="match status" value="1"/>
</dbReference>
<dbReference type="InterPro" id="IPR012337">
    <property type="entry name" value="RNaseH-like_sf"/>
</dbReference>
<keyword evidence="3" id="KW-1185">Reference proteome</keyword>
<comment type="caution">
    <text evidence="2">The sequence shown here is derived from an EMBL/GenBank/DDBJ whole genome shotgun (WGS) entry which is preliminary data.</text>
</comment>
<dbReference type="GO" id="GO:0015074">
    <property type="term" value="P:DNA integration"/>
    <property type="evidence" value="ECO:0007669"/>
    <property type="project" value="InterPro"/>
</dbReference>
<dbReference type="Gene3D" id="3.30.420.10">
    <property type="entry name" value="Ribonuclease H-like superfamily/Ribonuclease H"/>
    <property type="match status" value="1"/>
</dbReference>
<feature type="domain" description="Integrase catalytic" evidence="1">
    <location>
        <begin position="145"/>
        <end position="309"/>
    </location>
</feature>
<protein>
    <submittedName>
        <fullName evidence="2">IS481 family transposase</fullName>
    </submittedName>
</protein>
<dbReference type="Proteomes" id="UP000286576">
    <property type="component" value="Unassembled WGS sequence"/>
</dbReference>
<dbReference type="InterPro" id="IPR036388">
    <property type="entry name" value="WH-like_DNA-bd_sf"/>
</dbReference>
<dbReference type="AlphaFoldDB" id="A0A418NTA4"/>
<reference evidence="2 3" key="1">
    <citation type="submission" date="2018-08" db="EMBL/GenBank/DDBJ databases">
        <title>Erythrobacter zhengii sp.nov., a bacterium isolated from deep-sea sediment.</title>
        <authorList>
            <person name="Fang C."/>
            <person name="Wu Y.-H."/>
            <person name="Sun C."/>
            <person name="Wang H."/>
            <person name="Cheng H."/>
            <person name="Meng F.-X."/>
            <person name="Wang C.-S."/>
            <person name="Xu X.-W."/>
        </authorList>
    </citation>
    <scope>NUCLEOTIDE SEQUENCE [LARGE SCALE GENOMIC DNA]</scope>
    <source>
        <strain evidence="2 3">V18</strain>
    </source>
</reference>
<dbReference type="InterPro" id="IPR009057">
    <property type="entry name" value="Homeodomain-like_sf"/>
</dbReference>
<evidence type="ECO:0000313" key="3">
    <source>
        <dbReference type="Proteomes" id="UP000286576"/>
    </source>
</evidence>
<sequence>MIALIGQEVFRMTKEEQREIQRKLRVLRHAERTGQVAKTCRYFGIGRASFYRWRRAYKRKGEAGLANAKPIPKSSPHQTPLEVEEKVLHLRRKYHLGPERIMWYMARYHGVSISDATVYRILRRHGLNRLPRGTRVRKIHTKRYNKQVPGHHIQMDVKFLTLIGKGGKKVRRFQYTAIDDATRVRALKVYKRHTQANAIAFVNDIIDKFPFRIREIRTDNGHEFQAKFHWHVEDLGIRHAYIKPSSPQLNGKVERSHRSDSQEFYQLLTYKGDVDLEERLDEWERFYNFHRTHGAFNGKTPHEALREKL</sequence>
<evidence type="ECO:0000313" key="2">
    <source>
        <dbReference type="EMBL" id="RIV86870.1"/>
    </source>
</evidence>
<dbReference type="PROSITE" id="PS50994">
    <property type="entry name" value="INTEGRASE"/>
    <property type="match status" value="1"/>
</dbReference>
<dbReference type="PANTHER" id="PTHR35004:SF7">
    <property type="entry name" value="INTEGRASE PROTEIN"/>
    <property type="match status" value="1"/>
</dbReference>
<proteinExistence type="predicted"/>
<dbReference type="NCBIfam" id="NF033577">
    <property type="entry name" value="transpos_IS481"/>
    <property type="match status" value="1"/>
</dbReference>
<dbReference type="EMBL" id="QXFL01000003">
    <property type="protein sequence ID" value="RIV86870.1"/>
    <property type="molecule type" value="Genomic_DNA"/>
</dbReference>
<dbReference type="PANTHER" id="PTHR35004">
    <property type="entry name" value="TRANSPOSASE RV3428C-RELATED"/>
    <property type="match status" value="1"/>
</dbReference>
<name>A0A418NTA4_9SPHN</name>
<accession>A0A418NTA4</accession>
<dbReference type="GO" id="GO:0003676">
    <property type="term" value="F:nucleic acid binding"/>
    <property type="evidence" value="ECO:0007669"/>
    <property type="project" value="InterPro"/>
</dbReference>
<dbReference type="Gene3D" id="1.10.10.10">
    <property type="entry name" value="Winged helix-like DNA-binding domain superfamily/Winged helix DNA-binding domain"/>
    <property type="match status" value="1"/>
</dbReference>
<dbReference type="InterPro" id="IPR047656">
    <property type="entry name" value="IS481-like_transpos"/>
</dbReference>
<dbReference type="OrthoDB" id="9803878at2"/>
<dbReference type="SUPFAM" id="SSF53098">
    <property type="entry name" value="Ribonuclease H-like"/>
    <property type="match status" value="1"/>
</dbReference>
<dbReference type="InterPro" id="IPR036397">
    <property type="entry name" value="RNaseH_sf"/>
</dbReference>
<gene>
    <name evidence="2" type="ORF">D2V07_09355</name>
</gene>
<dbReference type="InterPro" id="IPR001584">
    <property type="entry name" value="Integrase_cat-core"/>
</dbReference>